<keyword evidence="7 9" id="KW-0868">Chloride</keyword>
<feature type="compositionally biased region" description="Gly residues" evidence="10">
    <location>
        <begin position="1"/>
        <end position="11"/>
    </location>
</feature>
<evidence type="ECO:0000256" key="7">
    <source>
        <dbReference type="ARBA" id="ARBA00023214"/>
    </source>
</evidence>
<dbReference type="PROSITE" id="PS51371">
    <property type="entry name" value="CBS"/>
    <property type="match status" value="1"/>
</dbReference>
<feature type="compositionally biased region" description="Basic and acidic residues" evidence="10">
    <location>
        <begin position="1017"/>
        <end position="1071"/>
    </location>
</feature>
<comment type="subcellular location">
    <subcellularLocation>
        <location evidence="1 9">Membrane</location>
        <topology evidence="1 9">Multi-pass membrane protein</topology>
    </subcellularLocation>
</comment>
<feature type="transmembrane region" description="Helical" evidence="9">
    <location>
        <begin position="242"/>
        <end position="266"/>
    </location>
</feature>
<feature type="domain" description="CID" evidence="12">
    <location>
        <begin position="886"/>
        <end position="1021"/>
    </location>
</feature>
<keyword evidence="4 9" id="KW-1133">Transmembrane helix</keyword>
<feature type="compositionally biased region" description="Basic and acidic residues" evidence="10">
    <location>
        <begin position="27"/>
        <end position="40"/>
    </location>
</feature>
<dbReference type="InterPro" id="IPR008942">
    <property type="entry name" value="ENTH_VHS"/>
</dbReference>
<feature type="transmembrane region" description="Helical" evidence="9">
    <location>
        <begin position="421"/>
        <end position="441"/>
    </location>
</feature>
<accession>A0A9X0BLJ0</accession>
<evidence type="ECO:0000259" key="12">
    <source>
        <dbReference type="PROSITE" id="PS51391"/>
    </source>
</evidence>
<dbReference type="Pfam" id="PF12350">
    <property type="entry name" value="CTK3_C"/>
    <property type="match status" value="1"/>
</dbReference>
<evidence type="ECO:0000313" key="14">
    <source>
        <dbReference type="Proteomes" id="UP001147760"/>
    </source>
</evidence>
<sequence length="1128" mass="125498">MSGQGSGGEGQSGTQLSADQDIPQSRDVNREAEGLHEPISFKRKQKQRSRFSLSSLLSPPVAGSDTGFGSPAPQGGQNGDASPLDSHPPIGFNSGVSASKDGAPLDWYVEGPGRRVGYDDFTAIDWIYEYTKERQRKRLLYSSGQGILGHARRLLDASNVWLVLIATGIAVGIIAASIDIATDWLGDLKSGYCKNGSGGGKFYLNKSFCCWGLDDYSKCLDWTPWGNALGANSSGGTYTVGYIFYVIFSVFFAACACFLVRNYAVYARHSGIPEIKTILGGTVIRHFMGPWTLAIKSLGLCLSVASGLWLGKEGPLVHVACCCANILMKPFESLNGNEARKREVLSAAAAAGISVAFGAPIGGVLFSLEQLSYYFPDKTMWQSFVCAMVAAVTLQALNPFRTGKIVLYQVTYTRGWHRFEIIPFIILGIIGGLYGAFLIRVNTRITKWRRARTSSRPIIEVVVVALITALVNYPNHFMRAQNSELVQSLFAECNSVTYDRFGLCATGSASIGVAIYLVIAALFAFFLASLTFGLEIPAGIILPSVAIGALYGRALGIIVRLWQESYPKAFLFSKCEPDIPCVTPGLYAIIGAAAALGGATRMTLSIVVIMFELTGALTYVIPIMIAVMLSKWCGDIFGKRGIYESWIRLNEYPFLDHRDDTTPPDVSARRVMTTVDDISVITATGHTIASIRNLLANSTYRGFPIVSDTSSPILLGYITRNELSFALKYSTSGTPRNLSDETQVFFSHQPFADPIDTLDLRPWMDQTPMTLNSNITFLIVLRMFQRLGLRYVLFANKGILQGLLTKKDVWSVLNGVEFRREESLRDEQFRDFENRNEAEEKCGCLTALSNPTSFCQFLKLTALVSTAIDLSTLEKTRKPEDKMMIDPFEVRMRFTTQLQHLSAAVTSSQKAAHYALKYRDLDEDLHSCILEQLEKNNMNNRANIMYFIEHLCEMAIKENYLPYVRMMQRDILRVVDSVVPSDGTGAANVKHVRHVLNGLRAKEVLSVETVAEIDAALKDRDSHPSHLDLEQEEGAEGRSKSKPDKPQLRLDKKQIEQRIEEDRERNKRQRESMWAMTGSDRDEYNQMWEELSPTGEDDFIRSREEALERAECVRKHEEFYKNLYGIKE</sequence>
<feature type="region of interest" description="Disordered" evidence="10">
    <location>
        <begin position="1"/>
        <end position="97"/>
    </location>
</feature>
<dbReference type="PANTHER" id="PTHR45711:SF6">
    <property type="entry name" value="CHLORIDE CHANNEL PROTEIN"/>
    <property type="match status" value="1"/>
</dbReference>
<dbReference type="Proteomes" id="UP001147760">
    <property type="component" value="Unassembled WGS sequence"/>
</dbReference>
<evidence type="ECO:0000313" key="13">
    <source>
        <dbReference type="EMBL" id="KAJ5471669.1"/>
    </source>
</evidence>
<feature type="domain" description="CBS" evidence="11">
    <location>
        <begin position="672"/>
        <end position="733"/>
    </location>
</feature>
<feature type="region of interest" description="Disordered" evidence="10">
    <location>
        <begin position="1017"/>
        <end position="1081"/>
    </location>
</feature>
<dbReference type="Pfam" id="PF00654">
    <property type="entry name" value="Voltage_CLC"/>
    <property type="match status" value="1"/>
</dbReference>
<dbReference type="InterPro" id="IPR006569">
    <property type="entry name" value="CID_dom"/>
</dbReference>
<dbReference type="InterPro" id="IPR024637">
    <property type="entry name" value="Ctk3_C"/>
</dbReference>
<dbReference type="GO" id="GO:0005794">
    <property type="term" value="C:Golgi apparatus"/>
    <property type="evidence" value="ECO:0007669"/>
    <property type="project" value="TreeGrafter"/>
</dbReference>
<reference evidence="13" key="1">
    <citation type="submission" date="2022-12" db="EMBL/GenBank/DDBJ databases">
        <authorList>
            <person name="Petersen C."/>
        </authorList>
    </citation>
    <scope>NUCLEOTIDE SEQUENCE</scope>
    <source>
        <strain evidence="13">IBT 17660</strain>
    </source>
</reference>
<feature type="transmembrane region" description="Helical" evidence="9">
    <location>
        <begin position="160"/>
        <end position="178"/>
    </location>
</feature>
<dbReference type="PANTHER" id="PTHR45711">
    <property type="entry name" value="CHLORIDE CHANNEL PROTEIN"/>
    <property type="match status" value="1"/>
</dbReference>
<keyword evidence="5 9" id="KW-0406">Ion transport</keyword>
<feature type="transmembrane region" description="Helical" evidence="9">
    <location>
        <begin position="582"/>
        <end position="599"/>
    </location>
</feature>
<evidence type="ECO:0000256" key="3">
    <source>
        <dbReference type="ARBA" id="ARBA00022692"/>
    </source>
</evidence>
<name>A0A9X0BLJ0_9EURO</name>
<feature type="transmembrane region" description="Helical" evidence="9">
    <location>
        <begin position="540"/>
        <end position="562"/>
    </location>
</feature>
<feature type="transmembrane region" description="Helical" evidence="9">
    <location>
        <begin position="453"/>
        <end position="473"/>
    </location>
</feature>
<dbReference type="Gene3D" id="1.25.40.90">
    <property type="match status" value="1"/>
</dbReference>
<dbReference type="FunFam" id="1.10.3080.10:FF:000011">
    <property type="entry name" value="Chloride channel protein"/>
    <property type="match status" value="1"/>
</dbReference>
<evidence type="ECO:0000259" key="11">
    <source>
        <dbReference type="PROSITE" id="PS51371"/>
    </source>
</evidence>
<keyword evidence="14" id="KW-1185">Reference proteome</keyword>
<dbReference type="InterPro" id="IPR024638">
    <property type="entry name" value="Ctk3_N"/>
</dbReference>
<comment type="caution">
    <text evidence="13">The sequence shown here is derived from an EMBL/GenBank/DDBJ whole genome shotgun (WGS) entry which is preliminary data.</text>
</comment>
<dbReference type="InterPro" id="IPR000644">
    <property type="entry name" value="CBS_dom"/>
</dbReference>
<keyword evidence="8" id="KW-0129">CBS domain</keyword>
<dbReference type="SUPFAM" id="SSF81340">
    <property type="entry name" value="Clc chloride channel"/>
    <property type="match status" value="1"/>
</dbReference>
<dbReference type="AlphaFoldDB" id="A0A9X0BLJ0"/>
<keyword evidence="2 9" id="KW-0813">Transport</keyword>
<evidence type="ECO:0000256" key="2">
    <source>
        <dbReference type="ARBA" id="ARBA00022448"/>
    </source>
</evidence>
<dbReference type="GO" id="GO:0005769">
    <property type="term" value="C:early endosome"/>
    <property type="evidence" value="ECO:0007669"/>
    <property type="project" value="TreeGrafter"/>
</dbReference>
<reference evidence="13" key="2">
    <citation type="journal article" date="2023" name="IMA Fungus">
        <title>Comparative genomic study of the Penicillium genus elucidates a diverse pangenome and 15 lateral gene transfer events.</title>
        <authorList>
            <person name="Petersen C."/>
            <person name="Sorensen T."/>
            <person name="Nielsen M.R."/>
            <person name="Sondergaard T.E."/>
            <person name="Sorensen J.L."/>
            <person name="Fitzpatrick D.A."/>
            <person name="Frisvad J.C."/>
            <person name="Nielsen K.L."/>
        </authorList>
    </citation>
    <scope>NUCLEOTIDE SEQUENCE</scope>
    <source>
        <strain evidence="13">IBT 17660</strain>
    </source>
</reference>
<evidence type="ECO:0000256" key="9">
    <source>
        <dbReference type="RuleBase" id="RU361221"/>
    </source>
</evidence>
<dbReference type="SUPFAM" id="SSF54631">
    <property type="entry name" value="CBS-domain pair"/>
    <property type="match status" value="1"/>
</dbReference>
<evidence type="ECO:0000256" key="6">
    <source>
        <dbReference type="ARBA" id="ARBA00023136"/>
    </source>
</evidence>
<dbReference type="PROSITE" id="PS51391">
    <property type="entry name" value="CID"/>
    <property type="match status" value="1"/>
</dbReference>
<dbReference type="CDD" id="cd04591">
    <property type="entry name" value="CBS_pair_voltage-gated_CLC_euk_bac"/>
    <property type="match status" value="1"/>
</dbReference>
<comment type="similarity">
    <text evidence="9">Belongs to the chloride channel (TC 2.A.49) family.</text>
</comment>
<evidence type="ECO:0000256" key="8">
    <source>
        <dbReference type="PROSITE-ProRule" id="PRU00703"/>
    </source>
</evidence>
<keyword evidence="6 9" id="KW-0472">Membrane</keyword>
<dbReference type="CDD" id="cd03684">
    <property type="entry name" value="ClC_3_like"/>
    <property type="match status" value="1"/>
</dbReference>
<dbReference type="PRINTS" id="PR00762">
    <property type="entry name" value="CLCHANNEL"/>
</dbReference>
<dbReference type="InterPro" id="IPR014743">
    <property type="entry name" value="Cl-channel_core"/>
</dbReference>
<dbReference type="GO" id="GO:0005247">
    <property type="term" value="F:voltage-gated chloride channel activity"/>
    <property type="evidence" value="ECO:0007669"/>
    <property type="project" value="TreeGrafter"/>
</dbReference>
<evidence type="ECO:0000256" key="5">
    <source>
        <dbReference type="ARBA" id="ARBA00023065"/>
    </source>
</evidence>
<dbReference type="OrthoDB" id="44789at2759"/>
<feature type="transmembrane region" description="Helical" evidence="9">
    <location>
        <begin position="509"/>
        <end position="528"/>
    </location>
</feature>
<evidence type="ECO:0000256" key="10">
    <source>
        <dbReference type="SAM" id="MobiDB-lite"/>
    </source>
</evidence>
<comment type="caution">
    <text evidence="9">Lacks conserved residue(s) required for the propagation of feature annotation.</text>
</comment>
<dbReference type="InterPro" id="IPR046342">
    <property type="entry name" value="CBS_dom_sf"/>
</dbReference>
<dbReference type="GO" id="GO:0005886">
    <property type="term" value="C:plasma membrane"/>
    <property type="evidence" value="ECO:0007669"/>
    <property type="project" value="TreeGrafter"/>
</dbReference>
<dbReference type="FunFam" id="1.25.40.90:FF:000032">
    <property type="entry name" value="CTD kinase subunit gamma"/>
    <property type="match status" value="1"/>
</dbReference>
<evidence type="ECO:0000256" key="1">
    <source>
        <dbReference type="ARBA" id="ARBA00004141"/>
    </source>
</evidence>
<dbReference type="Gene3D" id="3.10.580.20">
    <property type="match status" value="1"/>
</dbReference>
<gene>
    <name evidence="13" type="ORF">N7530_009026</name>
</gene>
<feature type="transmembrane region" description="Helical" evidence="9">
    <location>
        <begin position="606"/>
        <end position="629"/>
    </location>
</feature>
<proteinExistence type="inferred from homology"/>
<protein>
    <recommendedName>
        <fullName evidence="9">Chloride channel protein</fullName>
    </recommendedName>
</protein>
<feature type="transmembrane region" description="Helical" evidence="9">
    <location>
        <begin position="344"/>
        <end position="368"/>
    </location>
</feature>
<evidence type="ECO:0000256" key="4">
    <source>
        <dbReference type="ARBA" id="ARBA00022989"/>
    </source>
</evidence>
<keyword evidence="3 9" id="KW-0812">Transmembrane</keyword>
<dbReference type="Gene3D" id="1.10.3080.10">
    <property type="entry name" value="Clc chloride channel"/>
    <property type="match status" value="1"/>
</dbReference>
<dbReference type="EMBL" id="JAPWDO010000005">
    <property type="protein sequence ID" value="KAJ5471669.1"/>
    <property type="molecule type" value="Genomic_DNA"/>
</dbReference>
<organism evidence="13 14">
    <name type="scientific">Penicillium desertorum</name>
    <dbReference type="NCBI Taxonomy" id="1303715"/>
    <lineage>
        <taxon>Eukaryota</taxon>
        <taxon>Fungi</taxon>
        <taxon>Dikarya</taxon>
        <taxon>Ascomycota</taxon>
        <taxon>Pezizomycotina</taxon>
        <taxon>Eurotiomycetes</taxon>
        <taxon>Eurotiomycetidae</taxon>
        <taxon>Eurotiales</taxon>
        <taxon>Aspergillaceae</taxon>
        <taxon>Penicillium</taxon>
    </lineage>
</organism>
<dbReference type="Pfam" id="PF12243">
    <property type="entry name" value="CTK3"/>
    <property type="match status" value="1"/>
</dbReference>
<dbReference type="InterPro" id="IPR001807">
    <property type="entry name" value="ClC"/>
</dbReference>
<dbReference type="FunFam" id="3.10.580.20:FF:000002">
    <property type="entry name" value="Chloride channel protein"/>
    <property type="match status" value="1"/>
</dbReference>